<dbReference type="Gene3D" id="3.40.50.10860">
    <property type="entry name" value="Leucine Dehydrogenase, chain A, domain 1"/>
    <property type="match status" value="1"/>
</dbReference>
<evidence type="ECO:0000313" key="5">
    <source>
        <dbReference type="Proteomes" id="UP000054023"/>
    </source>
</evidence>
<dbReference type="STRING" id="317018.AVL63_06400"/>
<sequence length="340" mass="34955">MTLQAAVLGHPIAHSLSPVLHAAAYEHLGLDAEYRRIDVPEESLQGFLRGAGATGDWMGWSVTMPLKAAMVSVVDRPSARVRALGVLNTVIHRPAANGEASPKNTGLLLGENTDVDGIVAALGEAGLHQRPSSAGTFGIIGAGATATAALAAAAELGFTEVRSYARSRSRALELAPVAAALGLQFSVSELAALPGDLVPAAQPGEPAEAAGLDAMGHDVADPDVANLDVADPDVVDPDDVSLQAVVSTLPPRAADELAATLPRLSRPVPLLDVAYDPWPSALAQAWEAAGGQVVSGLVMLLHQAVRQVELFSSGTSTPAEALSTRSHAEMVAKMRRSIGL</sequence>
<proteinExistence type="predicted"/>
<dbReference type="SUPFAM" id="SSF53223">
    <property type="entry name" value="Aminoacid dehydrogenase-like, N-terminal domain"/>
    <property type="match status" value="1"/>
</dbReference>
<dbReference type="EMBL" id="LQBM01000004">
    <property type="protein sequence ID" value="KUG58103.1"/>
    <property type="molecule type" value="Genomic_DNA"/>
</dbReference>
<keyword evidence="2" id="KW-0057">Aromatic amino acid biosynthesis</keyword>
<keyword evidence="2" id="KW-0028">Amino-acid biosynthesis</keyword>
<dbReference type="Proteomes" id="UP000054023">
    <property type="component" value="Unassembled WGS sequence"/>
</dbReference>
<dbReference type="Gene3D" id="3.40.50.720">
    <property type="entry name" value="NAD(P)-binding Rossmann-like Domain"/>
    <property type="match status" value="2"/>
</dbReference>
<dbReference type="Pfam" id="PF08501">
    <property type="entry name" value="Shikimate_dh_N"/>
    <property type="match status" value="1"/>
</dbReference>
<evidence type="ECO:0000256" key="1">
    <source>
        <dbReference type="ARBA" id="ARBA00004871"/>
    </source>
</evidence>
<dbReference type="GO" id="GO:0009073">
    <property type="term" value="P:aromatic amino acid family biosynthetic process"/>
    <property type="evidence" value="ECO:0007669"/>
    <property type="project" value="UniProtKB-KW"/>
</dbReference>
<dbReference type="GO" id="GO:0004764">
    <property type="term" value="F:shikimate 3-dehydrogenase (NADP+) activity"/>
    <property type="evidence" value="ECO:0007669"/>
    <property type="project" value="InterPro"/>
</dbReference>
<dbReference type="GO" id="GO:0019632">
    <property type="term" value="P:shikimate metabolic process"/>
    <property type="evidence" value="ECO:0007669"/>
    <property type="project" value="TreeGrafter"/>
</dbReference>
<keyword evidence="5" id="KW-1185">Reference proteome</keyword>
<evidence type="ECO:0000313" key="4">
    <source>
        <dbReference type="EMBL" id="KUG58103.1"/>
    </source>
</evidence>
<dbReference type="GO" id="GO:0050661">
    <property type="term" value="F:NADP binding"/>
    <property type="evidence" value="ECO:0007669"/>
    <property type="project" value="TreeGrafter"/>
</dbReference>
<reference evidence="5" key="1">
    <citation type="submission" date="2015-12" db="EMBL/GenBank/DDBJ databases">
        <authorList>
            <person name="Nair G.R."/>
            <person name="Kaur G."/>
            <person name="Mayilraj S."/>
        </authorList>
    </citation>
    <scope>NUCLEOTIDE SEQUENCE [LARGE SCALE GENOMIC DNA]</scope>
    <source>
        <strain evidence="5">CD08_7</strain>
    </source>
</reference>
<dbReference type="InterPro" id="IPR022893">
    <property type="entry name" value="Shikimate_DH_fam"/>
</dbReference>
<dbReference type="GO" id="GO:0005829">
    <property type="term" value="C:cytosol"/>
    <property type="evidence" value="ECO:0007669"/>
    <property type="project" value="TreeGrafter"/>
</dbReference>
<dbReference type="OrthoDB" id="9776868at2"/>
<organism evidence="4 5">
    <name type="scientific">Nesterenkonia jeotgali</name>
    <dbReference type="NCBI Taxonomy" id="317018"/>
    <lineage>
        <taxon>Bacteria</taxon>
        <taxon>Bacillati</taxon>
        <taxon>Actinomycetota</taxon>
        <taxon>Actinomycetes</taxon>
        <taxon>Micrococcales</taxon>
        <taxon>Micrococcaceae</taxon>
        <taxon>Nesterenkonia</taxon>
    </lineage>
</organism>
<dbReference type="InterPro" id="IPR046346">
    <property type="entry name" value="Aminoacid_DH-like_N_sf"/>
</dbReference>
<evidence type="ECO:0000259" key="3">
    <source>
        <dbReference type="Pfam" id="PF08501"/>
    </source>
</evidence>
<name>A0A0W8IDR8_9MICC</name>
<accession>A0A0W8IDR8</accession>
<dbReference type="RefSeq" id="WP_058889335.1">
    <property type="nucleotide sequence ID" value="NZ_LQBM01000004.1"/>
</dbReference>
<dbReference type="GO" id="GO:0009423">
    <property type="term" value="P:chorismate biosynthetic process"/>
    <property type="evidence" value="ECO:0007669"/>
    <property type="project" value="TreeGrafter"/>
</dbReference>
<dbReference type="PANTHER" id="PTHR21089">
    <property type="entry name" value="SHIKIMATE DEHYDROGENASE"/>
    <property type="match status" value="1"/>
</dbReference>
<dbReference type="SUPFAM" id="SSF51735">
    <property type="entry name" value="NAD(P)-binding Rossmann-fold domains"/>
    <property type="match status" value="1"/>
</dbReference>
<protein>
    <recommendedName>
        <fullName evidence="3">Shikimate dehydrogenase substrate binding N-terminal domain-containing protein</fullName>
    </recommendedName>
</protein>
<dbReference type="InterPro" id="IPR036291">
    <property type="entry name" value="NAD(P)-bd_dom_sf"/>
</dbReference>
<gene>
    <name evidence="4" type="ORF">AVL63_06400</name>
</gene>
<dbReference type="AlphaFoldDB" id="A0A0W8IDR8"/>
<dbReference type="InterPro" id="IPR013708">
    <property type="entry name" value="Shikimate_DH-bd_N"/>
</dbReference>
<dbReference type="PANTHER" id="PTHR21089:SF1">
    <property type="entry name" value="BIFUNCTIONAL 3-DEHYDROQUINATE DEHYDRATASE_SHIKIMATE DEHYDROGENASE, CHLOROPLASTIC"/>
    <property type="match status" value="1"/>
</dbReference>
<comment type="pathway">
    <text evidence="1">Metabolic intermediate biosynthesis; chorismate biosynthesis; chorismate from D-erythrose 4-phosphate and phosphoenolpyruvate: step 4/7.</text>
</comment>
<evidence type="ECO:0000256" key="2">
    <source>
        <dbReference type="ARBA" id="ARBA00023141"/>
    </source>
</evidence>
<feature type="domain" description="Shikimate dehydrogenase substrate binding N-terminal" evidence="3">
    <location>
        <begin position="7"/>
        <end position="90"/>
    </location>
</feature>
<comment type="caution">
    <text evidence="4">The sequence shown here is derived from an EMBL/GenBank/DDBJ whole genome shotgun (WGS) entry which is preliminary data.</text>
</comment>